<dbReference type="OrthoDB" id="425925at2759"/>
<dbReference type="Pfam" id="PF10375">
    <property type="entry name" value="GRAB"/>
    <property type="match status" value="1"/>
</dbReference>
<feature type="non-terminal residue" evidence="7">
    <location>
        <position position="1"/>
    </location>
</feature>
<reference evidence="7 8" key="1">
    <citation type="journal article" date="2011" name="Science">
        <title>Comparative functional genomics of the fission yeasts.</title>
        <authorList>
            <person name="Rhind N."/>
            <person name="Chen Z."/>
            <person name="Yassour M."/>
            <person name="Thompson D.A."/>
            <person name="Haas B.J."/>
            <person name="Habib N."/>
            <person name="Wapinski I."/>
            <person name="Roy S."/>
            <person name="Lin M.F."/>
            <person name="Heiman D.I."/>
            <person name="Young S.K."/>
            <person name="Furuya K."/>
            <person name="Guo Y."/>
            <person name="Pidoux A."/>
            <person name="Chen H.M."/>
            <person name="Robbertse B."/>
            <person name="Goldberg J.M."/>
            <person name="Aoki K."/>
            <person name="Bayne E.H."/>
            <person name="Berlin A.M."/>
            <person name="Desjardins C.A."/>
            <person name="Dobbs E."/>
            <person name="Dukaj L."/>
            <person name="Fan L."/>
            <person name="FitzGerald M.G."/>
            <person name="French C."/>
            <person name="Gujja S."/>
            <person name="Hansen K."/>
            <person name="Keifenheim D."/>
            <person name="Levin J.Z."/>
            <person name="Mosher R.A."/>
            <person name="Mueller C.A."/>
            <person name="Pfiffner J."/>
            <person name="Priest M."/>
            <person name="Russ C."/>
            <person name="Smialowska A."/>
            <person name="Swoboda P."/>
            <person name="Sykes S.M."/>
            <person name="Vaughn M."/>
            <person name="Vengrova S."/>
            <person name="Yoder R."/>
            <person name="Zeng Q."/>
            <person name="Allshire R."/>
            <person name="Baulcombe D."/>
            <person name="Birren B.W."/>
            <person name="Brown W."/>
            <person name="Ekwall K."/>
            <person name="Kellis M."/>
            <person name="Leatherwood J."/>
            <person name="Levin H."/>
            <person name="Margalit H."/>
            <person name="Martienssen R."/>
            <person name="Nieduszynski C.A."/>
            <person name="Spatafora J.W."/>
            <person name="Friedman N."/>
            <person name="Dalgaard J.Z."/>
            <person name="Baumann P."/>
            <person name="Niki H."/>
            <person name="Regev A."/>
            <person name="Nusbaum C."/>
        </authorList>
    </citation>
    <scope>NUCLEOTIDE SEQUENCE [LARGE SCALE GENOMIC DNA]</scope>
    <source>
        <strain evidence="8">OY26 / ATCC MYA-4695 / CBS 11777 / NBRC 106824 / NRRL Y48691</strain>
    </source>
</reference>
<evidence type="ECO:0000256" key="1">
    <source>
        <dbReference type="ARBA" id="ARBA00004555"/>
    </source>
</evidence>
<keyword evidence="2" id="KW-0333">Golgi apparatus</keyword>
<dbReference type="HOGENOM" id="CLU_020680_3_0_1"/>
<dbReference type="EMBL" id="KE546995">
    <property type="protein sequence ID" value="EPY49461.1"/>
    <property type="molecule type" value="Genomic_DNA"/>
</dbReference>
<dbReference type="GO" id="GO:0006888">
    <property type="term" value="P:endoplasmic reticulum to Golgi vesicle-mediated transport"/>
    <property type="evidence" value="ECO:0007669"/>
    <property type="project" value="TreeGrafter"/>
</dbReference>
<dbReference type="STRING" id="653667.S9X6R2"/>
<dbReference type="InterPro" id="IPR000237">
    <property type="entry name" value="GRIP_dom"/>
</dbReference>
<accession>S9X6R2</accession>
<evidence type="ECO:0000313" key="7">
    <source>
        <dbReference type="EMBL" id="EPY49461.1"/>
    </source>
</evidence>
<evidence type="ECO:0000256" key="4">
    <source>
        <dbReference type="SAM" id="Coils"/>
    </source>
</evidence>
<dbReference type="GO" id="GO:0031267">
    <property type="term" value="F:small GTPase binding"/>
    <property type="evidence" value="ECO:0007669"/>
    <property type="project" value="TreeGrafter"/>
</dbReference>
<dbReference type="PANTHER" id="PTHR18921:SF2">
    <property type="entry name" value="THYROID RECEPTOR-INTERACTING PROTEIN 11"/>
    <property type="match status" value="1"/>
</dbReference>
<dbReference type="GO" id="GO:0007030">
    <property type="term" value="P:Golgi organization"/>
    <property type="evidence" value="ECO:0007669"/>
    <property type="project" value="TreeGrafter"/>
</dbReference>
<comment type="subcellular location">
    <subcellularLocation>
        <location evidence="1">Golgi apparatus</location>
    </subcellularLocation>
</comment>
<feature type="domain" description="GRIP" evidence="6">
    <location>
        <begin position="315"/>
        <end position="366"/>
    </location>
</feature>
<dbReference type="AlphaFoldDB" id="S9X6R2"/>
<dbReference type="OMA" id="QAMHNWE"/>
<dbReference type="GO" id="GO:0005794">
    <property type="term" value="C:Golgi apparatus"/>
    <property type="evidence" value="ECO:0007669"/>
    <property type="project" value="UniProtKB-SubCell"/>
</dbReference>
<dbReference type="InterPro" id="IPR019459">
    <property type="entry name" value="GRAB"/>
</dbReference>
<protein>
    <submittedName>
        <fullName evidence="7">Matrix protein</fullName>
    </submittedName>
</protein>
<evidence type="ECO:0000256" key="3">
    <source>
        <dbReference type="ARBA" id="ARBA00023054"/>
    </source>
</evidence>
<name>S9X6R2_SCHCR</name>
<dbReference type="GeneID" id="25035676"/>
<evidence type="ECO:0000259" key="6">
    <source>
        <dbReference type="PROSITE" id="PS50913"/>
    </source>
</evidence>
<evidence type="ECO:0000313" key="8">
    <source>
        <dbReference type="Proteomes" id="UP000015464"/>
    </source>
</evidence>
<dbReference type="eggNOG" id="ENOG502RYXN">
    <property type="taxonomic scope" value="Eukaryota"/>
</dbReference>
<evidence type="ECO:0000256" key="2">
    <source>
        <dbReference type="ARBA" id="ARBA00023034"/>
    </source>
</evidence>
<dbReference type="PANTHER" id="PTHR18921">
    <property type="entry name" value="MYOSIN HEAVY CHAIN - RELATED"/>
    <property type="match status" value="1"/>
</dbReference>
<keyword evidence="8" id="KW-1185">Reference proteome</keyword>
<evidence type="ECO:0000256" key="5">
    <source>
        <dbReference type="SAM" id="MobiDB-lite"/>
    </source>
</evidence>
<keyword evidence="3 4" id="KW-0175">Coiled coil</keyword>
<feature type="coiled-coil region" evidence="4">
    <location>
        <begin position="44"/>
        <end position="296"/>
    </location>
</feature>
<organism evidence="7 8">
    <name type="scientific">Schizosaccharomyces cryophilus (strain OY26 / ATCC MYA-4695 / CBS 11777 / NBRC 106824 / NRRL Y48691)</name>
    <name type="common">Fission yeast</name>
    <dbReference type="NCBI Taxonomy" id="653667"/>
    <lineage>
        <taxon>Eukaryota</taxon>
        <taxon>Fungi</taxon>
        <taxon>Dikarya</taxon>
        <taxon>Ascomycota</taxon>
        <taxon>Taphrinomycotina</taxon>
        <taxon>Schizosaccharomycetes</taxon>
        <taxon>Schizosaccharomycetales</taxon>
        <taxon>Schizosaccharomycetaceae</taxon>
        <taxon>Schizosaccharomyces</taxon>
    </lineage>
</organism>
<dbReference type="PROSITE" id="PS50913">
    <property type="entry name" value="GRIP"/>
    <property type="match status" value="1"/>
</dbReference>
<feature type="region of interest" description="Disordered" evidence="5">
    <location>
        <begin position="1"/>
        <end position="41"/>
    </location>
</feature>
<dbReference type="RefSeq" id="XP_013025489.1">
    <property type="nucleotide sequence ID" value="XM_013170035.1"/>
</dbReference>
<dbReference type="Proteomes" id="UP000015464">
    <property type="component" value="Unassembled WGS sequence"/>
</dbReference>
<proteinExistence type="predicted"/>
<sequence>MAEDAGKQPDSTENVRLSEELGNLRIEEHNIESPVSENPESPVKIAQEMNAEDLKIELEKKERNLQQLQASYGSLKQQHTNLLSKVSGIKITLGERLKKDSQALAQSRAQIQKLEKLLENAEDALKLNNEESENLTQQTKSLQQKVEHLQTQNDILTKESQNLSIQVRQWERRAKDEHEMQESLAARLADYEEQLMGETERQEQYQKEIQEHLTRHHRLEIEMDALKAQHLEDKSELQATYQSSLDELSEKFVAKESAFASIEEQLHEANLRISKVSDLEREAREKSLLIGKLQHEAVILNEHLTKALCMLKDGDSSEKIDKQLISNLFVSFLTLPRADTKRFEILQLISSVLGWNDQQREQAGLQRPGSAFSNWSLSKNNSSTSIFSDIALSKRGSFQDPSK</sequence>
<gene>
    <name evidence="7" type="ORF">SPOG_01347</name>
</gene>